<sequence>MTNRNSRGFGRVNNVTTRRIIRLGMSVDRSSSARSRRGLTGIPDDGLYVISVAARLLEMHPQTLRKYERAGLVRPSRTVGMLRLYSEEDIIRLRLIKHLVGDLGLNIAGVELALGMFNQMLKMKSELNQSEKNDLKDHIEICLDEMFSVLRVRPS</sequence>
<proteinExistence type="predicted"/>
<dbReference type="AlphaFoldDB" id="A0A381XNJ7"/>
<dbReference type="GO" id="GO:0003677">
    <property type="term" value="F:DNA binding"/>
    <property type="evidence" value="ECO:0007669"/>
    <property type="project" value="UniProtKB-KW"/>
</dbReference>
<dbReference type="EMBL" id="UINC01015721">
    <property type="protein sequence ID" value="SVA65991.1"/>
    <property type="molecule type" value="Genomic_DNA"/>
</dbReference>
<dbReference type="InterPro" id="IPR009061">
    <property type="entry name" value="DNA-bd_dom_put_sf"/>
</dbReference>
<evidence type="ECO:0000259" key="2">
    <source>
        <dbReference type="PROSITE" id="PS50937"/>
    </source>
</evidence>
<evidence type="ECO:0000313" key="3">
    <source>
        <dbReference type="EMBL" id="SVA65991.1"/>
    </source>
</evidence>
<dbReference type="PANTHER" id="PTHR30204">
    <property type="entry name" value="REDOX-CYCLING DRUG-SENSING TRANSCRIPTIONAL ACTIVATOR SOXR"/>
    <property type="match status" value="1"/>
</dbReference>
<gene>
    <name evidence="3" type="ORF">METZ01_LOCUS118845</name>
</gene>
<evidence type="ECO:0000256" key="1">
    <source>
        <dbReference type="ARBA" id="ARBA00023125"/>
    </source>
</evidence>
<protein>
    <recommendedName>
        <fullName evidence="2">HTH merR-type domain-containing protein</fullName>
    </recommendedName>
</protein>
<accession>A0A381XNJ7</accession>
<feature type="domain" description="HTH merR-type" evidence="2">
    <location>
        <begin position="47"/>
        <end position="116"/>
    </location>
</feature>
<dbReference type="SUPFAM" id="SSF46955">
    <property type="entry name" value="Putative DNA-binding domain"/>
    <property type="match status" value="1"/>
</dbReference>
<organism evidence="3">
    <name type="scientific">marine metagenome</name>
    <dbReference type="NCBI Taxonomy" id="408172"/>
    <lineage>
        <taxon>unclassified sequences</taxon>
        <taxon>metagenomes</taxon>
        <taxon>ecological metagenomes</taxon>
    </lineage>
</organism>
<dbReference type="Gene3D" id="1.10.1660.10">
    <property type="match status" value="1"/>
</dbReference>
<dbReference type="Pfam" id="PF13411">
    <property type="entry name" value="MerR_1"/>
    <property type="match status" value="1"/>
</dbReference>
<dbReference type="SMART" id="SM00422">
    <property type="entry name" value="HTH_MERR"/>
    <property type="match status" value="1"/>
</dbReference>
<keyword evidence="1" id="KW-0238">DNA-binding</keyword>
<dbReference type="InterPro" id="IPR000551">
    <property type="entry name" value="MerR-type_HTH_dom"/>
</dbReference>
<dbReference type="GO" id="GO:0003700">
    <property type="term" value="F:DNA-binding transcription factor activity"/>
    <property type="evidence" value="ECO:0007669"/>
    <property type="project" value="InterPro"/>
</dbReference>
<dbReference type="PROSITE" id="PS50937">
    <property type="entry name" value="HTH_MERR_2"/>
    <property type="match status" value="1"/>
</dbReference>
<dbReference type="PANTHER" id="PTHR30204:SF58">
    <property type="entry name" value="HTH-TYPE TRANSCRIPTIONAL REGULATOR YFMP"/>
    <property type="match status" value="1"/>
</dbReference>
<dbReference type="InterPro" id="IPR047057">
    <property type="entry name" value="MerR_fam"/>
</dbReference>
<reference evidence="3" key="1">
    <citation type="submission" date="2018-05" db="EMBL/GenBank/DDBJ databases">
        <authorList>
            <person name="Lanie J.A."/>
            <person name="Ng W.-L."/>
            <person name="Kazmierczak K.M."/>
            <person name="Andrzejewski T.M."/>
            <person name="Davidsen T.M."/>
            <person name="Wayne K.J."/>
            <person name="Tettelin H."/>
            <person name="Glass J.I."/>
            <person name="Rusch D."/>
            <person name="Podicherti R."/>
            <person name="Tsui H.-C.T."/>
            <person name="Winkler M.E."/>
        </authorList>
    </citation>
    <scope>NUCLEOTIDE SEQUENCE</scope>
</reference>
<name>A0A381XNJ7_9ZZZZ</name>